<organism evidence="1 2">
    <name type="scientific">Glomus cerebriforme</name>
    <dbReference type="NCBI Taxonomy" id="658196"/>
    <lineage>
        <taxon>Eukaryota</taxon>
        <taxon>Fungi</taxon>
        <taxon>Fungi incertae sedis</taxon>
        <taxon>Mucoromycota</taxon>
        <taxon>Glomeromycotina</taxon>
        <taxon>Glomeromycetes</taxon>
        <taxon>Glomerales</taxon>
        <taxon>Glomeraceae</taxon>
        <taxon>Glomus</taxon>
    </lineage>
</organism>
<dbReference type="AlphaFoldDB" id="A0A397S5L2"/>
<dbReference type="Proteomes" id="UP000265703">
    <property type="component" value="Unassembled WGS sequence"/>
</dbReference>
<reference evidence="1 2" key="1">
    <citation type="submission" date="2018-06" db="EMBL/GenBank/DDBJ databases">
        <title>Comparative genomics reveals the genomic features of Rhizophagus irregularis, R. cerebriforme, R. diaphanum and Gigaspora rosea, and their symbiotic lifestyle signature.</title>
        <authorList>
            <person name="Morin E."/>
            <person name="San Clemente H."/>
            <person name="Chen E.C.H."/>
            <person name="De La Providencia I."/>
            <person name="Hainaut M."/>
            <person name="Kuo A."/>
            <person name="Kohler A."/>
            <person name="Murat C."/>
            <person name="Tang N."/>
            <person name="Roy S."/>
            <person name="Loubradou J."/>
            <person name="Henrissat B."/>
            <person name="Grigoriev I.V."/>
            <person name="Corradi N."/>
            <person name="Roux C."/>
            <person name="Martin F.M."/>
        </authorList>
    </citation>
    <scope>NUCLEOTIDE SEQUENCE [LARGE SCALE GENOMIC DNA]</scope>
    <source>
        <strain evidence="1 2">DAOM 227022</strain>
    </source>
</reference>
<evidence type="ECO:0000313" key="2">
    <source>
        <dbReference type="Proteomes" id="UP000265703"/>
    </source>
</evidence>
<evidence type="ECO:0000313" key="1">
    <source>
        <dbReference type="EMBL" id="RIA80006.1"/>
    </source>
</evidence>
<name>A0A397S5L2_9GLOM</name>
<gene>
    <name evidence="1" type="ORF">C1645_839454</name>
</gene>
<proteinExistence type="predicted"/>
<comment type="caution">
    <text evidence="1">The sequence shown here is derived from an EMBL/GenBank/DDBJ whole genome shotgun (WGS) entry which is preliminary data.</text>
</comment>
<accession>A0A397S5L2</accession>
<protein>
    <submittedName>
        <fullName evidence="1">Uncharacterized protein</fullName>
    </submittedName>
</protein>
<dbReference type="EMBL" id="QKYT01001069">
    <property type="protein sequence ID" value="RIA80006.1"/>
    <property type="molecule type" value="Genomic_DNA"/>
</dbReference>
<sequence>MYHTRDPNSKSKSNLKTVDSKIITYKHTELSSKWIDRLEITYWSTPYKFRLLFHGSRDGFLMI</sequence>
<keyword evidence="2" id="KW-1185">Reference proteome</keyword>